<keyword evidence="5" id="KW-1185">Reference proteome</keyword>
<dbReference type="PANTHER" id="PTHR45730">
    <property type="entry name" value="ZINC FINGER PROTEIN JAGGED"/>
    <property type="match status" value="1"/>
</dbReference>
<dbReference type="Proteomes" id="UP001567538">
    <property type="component" value="Unassembled WGS sequence"/>
</dbReference>
<dbReference type="EMBL" id="JBEAFC010000015">
    <property type="protein sequence ID" value="KAL1531139.1"/>
    <property type="molecule type" value="Genomic_DNA"/>
</dbReference>
<organism evidence="4 5">
    <name type="scientific">Salvia divinorum</name>
    <name type="common">Maria pastora</name>
    <name type="synonym">Diviner's sage</name>
    <dbReference type="NCBI Taxonomy" id="28513"/>
    <lineage>
        <taxon>Eukaryota</taxon>
        <taxon>Viridiplantae</taxon>
        <taxon>Streptophyta</taxon>
        <taxon>Embryophyta</taxon>
        <taxon>Tracheophyta</taxon>
        <taxon>Spermatophyta</taxon>
        <taxon>Magnoliopsida</taxon>
        <taxon>eudicotyledons</taxon>
        <taxon>Gunneridae</taxon>
        <taxon>Pentapetalae</taxon>
        <taxon>asterids</taxon>
        <taxon>lamiids</taxon>
        <taxon>Lamiales</taxon>
        <taxon>Lamiaceae</taxon>
        <taxon>Nepetoideae</taxon>
        <taxon>Mentheae</taxon>
        <taxon>Salviinae</taxon>
        <taxon>Salvia</taxon>
        <taxon>Salvia subgen. Calosphace</taxon>
    </lineage>
</organism>
<gene>
    <name evidence="4" type="ORF">AAHA92_33854</name>
</gene>
<dbReference type="SUPFAM" id="SSF57667">
    <property type="entry name" value="beta-beta-alpha zinc fingers"/>
    <property type="match status" value="1"/>
</dbReference>
<feature type="region of interest" description="Disordered" evidence="2">
    <location>
        <begin position="1"/>
        <end position="33"/>
    </location>
</feature>
<comment type="caution">
    <text evidence="4">The sequence shown here is derived from an EMBL/GenBank/DDBJ whole genome shotgun (WGS) entry which is preliminary data.</text>
</comment>
<feature type="domain" description="C2H2-type" evidence="3">
    <location>
        <begin position="35"/>
        <end position="62"/>
    </location>
</feature>
<dbReference type="AlphaFoldDB" id="A0ABD1FH08"/>
<accession>A0ABD1FH08</accession>
<dbReference type="GO" id="GO:0008270">
    <property type="term" value="F:zinc ion binding"/>
    <property type="evidence" value="ECO:0007669"/>
    <property type="project" value="UniProtKB-KW"/>
</dbReference>
<evidence type="ECO:0000256" key="2">
    <source>
        <dbReference type="SAM" id="MobiDB-lite"/>
    </source>
</evidence>
<evidence type="ECO:0000259" key="3">
    <source>
        <dbReference type="PROSITE" id="PS50157"/>
    </source>
</evidence>
<reference evidence="4 5" key="1">
    <citation type="submission" date="2024-06" db="EMBL/GenBank/DDBJ databases">
        <title>A chromosome level genome sequence of Diviner's sage (Salvia divinorum).</title>
        <authorList>
            <person name="Ford S.A."/>
            <person name="Ro D.-K."/>
            <person name="Ness R.W."/>
            <person name="Phillips M.A."/>
        </authorList>
    </citation>
    <scope>NUCLEOTIDE SEQUENCE [LARGE SCALE GENOMIC DNA]</scope>
    <source>
        <strain evidence="4">SAF-2024a</strain>
        <tissue evidence="4">Leaf</tissue>
    </source>
</reference>
<keyword evidence="1" id="KW-0862">Zinc</keyword>
<dbReference type="InterPro" id="IPR036236">
    <property type="entry name" value="Znf_C2H2_sf"/>
</dbReference>
<dbReference type="PROSITE" id="PS50157">
    <property type="entry name" value="ZINC_FINGER_C2H2_2"/>
    <property type="match status" value="1"/>
</dbReference>
<keyword evidence="1" id="KW-0479">Metal-binding</keyword>
<dbReference type="InterPro" id="IPR013087">
    <property type="entry name" value="Znf_C2H2_type"/>
</dbReference>
<name>A0ABD1FH08_SALDI</name>
<dbReference type="InterPro" id="IPR045320">
    <property type="entry name" value="JAGGED/SL1-like"/>
</dbReference>
<evidence type="ECO:0000256" key="1">
    <source>
        <dbReference type="PROSITE-ProRule" id="PRU00042"/>
    </source>
</evidence>
<keyword evidence="1" id="KW-0863">Zinc-finger</keyword>
<dbReference type="Gene3D" id="3.30.160.60">
    <property type="entry name" value="Classic Zinc Finger"/>
    <property type="match status" value="1"/>
</dbReference>
<proteinExistence type="predicted"/>
<dbReference type="PROSITE" id="PS00028">
    <property type="entry name" value="ZINC_FINGER_C2H2_1"/>
    <property type="match status" value="1"/>
</dbReference>
<dbReference type="PANTHER" id="PTHR45730:SF109">
    <property type="entry name" value="ZINC FINGER PROTEIN KNUCKLES"/>
    <property type="match status" value="1"/>
</dbReference>
<protein>
    <submittedName>
        <fullName evidence="4">Zinc finger protein JAGGED-like</fullName>
    </submittedName>
</protein>
<evidence type="ECO:0000313" key="4">
    <source>
        <dbReference type="EMBL" id="KAL1531139.1"/>
    </source>
</evidence>
<sequence length="200" mass="22170">MDSDGNKQVIIPSKTHEEQGSPQSERASADQDREYGCRYCHKKFSNKQALGGHQNAHKLERAVEKNMQENGYYDEGPSRMTVPTPPFPGSYHRHDPRERSLFGWSANAGGSGGLVAYSHHPSGWPASGPVLPPVLARTNYMLSAHPHNFGPRTLSAFRHVSNPTPPPSFAEFHIRPDCPNMRNVPGNQYDESGLDLSLKL</sequence>
<evidence type="ECO:0000313" key="5">
    <source>
        <dbReference type="Proteomes" id="UP001567538"/>
    </source>
</evidence>